<evidence type="ECO:0000313" key="8">
    <source>
        <dbReference type="EMBL" id="QAA33141.1"/>
    </source>
</evidence>
<keyword evidence="9" id="KW-1185">Reference proteome</keyword>
<evidence type="ECO:0000313" key="9">
    <source>
        <dbReference type="Proteomes" id="UP000286268"/>
    </source>
</evidence>
<evidence type="ECO:0000256" key="5">
    <source>
        <dbReference type="PIRSR" id="PIRSR606710-1"/>
    </source>
</evidence>
<feature type="site" description="Important for catalytic activity, responsible for pKa modulation of the active site Glu and correct orientation of both the proton donor and substrate" evidence="6">
    <location>
        <position position="144"/>
    </location>
</feature>
<protein>
    <submittedName>
        <fullName evidence="8">Alpha-N-arabinofuranosidase</fullName>
    </submittedName>
</protein>
<keyword evidence="3 7" id="KW-0378">Hydrolase</keyword>
<evidence type="ECO:0000256" key="2">
    <source>
        <dbReference type="ARBA" id="ARBA00022729"/>
    </source>
</evidence>
<name>A0A3R5V9C5_9CLOT</name>
<keyword evidence="2" id="KW-0732">Signal</keyword>
<dbReference type="PANTHER" id="PTHR43817:SF1">
    <property type="entry name" value="HYDROLASE, FAMILY 43, PUTATIVE (AFU_ORTHOLOGUE AFUA_3G01660)-RELATED"/>
    <property type="match status" value="1"/>
</dbReference>
<dbReference type="GO" id="GO:0005975">
    <property type="term" value="P:carbohydrate metabolic process"/>
    <property type="evidence" value="ECO:0007669"/>
    <property type="project" value="InterPro"/>
</dbReference>
<dbReference type="GO" id="GO:0004553">
    <property type="term" value="F:hydrolase activity, hydrolyzing O-glycosyl compounds"/>
    <property type="evidence" value="ECO:0007669"/>
    <property type="project" value="InterPro"/>
</dbReference>
<dbReference type="Pfam" id="PF04616">
    <property type="entry name" value="Glyco_hydro_43"/>
    <property type="match status" value="1"/>
</dbReference>
<dbReference type="PANTHER" id="PTHR43817">
    <property type="entry name" value="GLYCOSYL HYDROLASE"/>
    <property type="match status" value="1"/>
</dbReference>
<reference evidence="8 9" key="1">
    <citation type="submission" date="2018-01" db="EMBL/GenBank/DDBJ databases">
        <title>Genome Sequencing and Assembly of Anaerobacter polyendosporus strain CT4.</title>
        <authorList>
            <person name="Tachaapaikoon C."/>
            <person name="Sutheeworapong S."/>
            <person name="Jenjaroenpun P."/>
            <person name="Wongsurawat T."/>
            <person name="Nookeaw I."/>
            <person name="Cheawchanlertfa P."/>
            <person name="Kosugi A."/>
            <person name="Cheevadhanarak S."/>
            <person name="Ratanakhanokchai K."/>
        </authorList>
    </citation>
    <scope>NUCLEOTIDE SEQUENCE [LARGE SCALE GENOMIC DNA]</scope>
    <source>
        <strain evidence="8 9">CT4</strain>
    </source>
</reference>
<accession>A0A3R5V9C5</accession>
<dbReference type="PIRSF" id="PIRSF025414">
    <property type="entry name" value="Alpha-L-arabinofuranosidase"/>
    <property type="match status" value="1"/>
</dbReference>
<feature type="active site" description="Proton donor" evidence="5">
    <location>
        <position position="205"/>
    </location>
</feature>
<dbReference type="SUPFAM" id="SSF75005">
    <property type="entry name" value="Arabinanase/levansucrase/invertase"/>
    <property type="match status" value="1"/>
</dbReference>
<dbReference type="OrthoDB" id="273314at2"/>
<dbReference type="EMBL" id="CP025746">
    <property type="protein sequence ID" value="QAA33141.1"/>
    <property type="molecule type" value="Genomic_DNA"/>
</dbReference>
<organism evidence="8 9">
    <name type="scientific">Clostridium manihotivorum</name>
    <dbReference type="NCBI Taxonomy" id="2320868"/>
    <lineage>
        <taxon>Bacteria</taxon>
        <taxon>Bacillati</taxon>
        <taxon>Bacillota</taxon>
        <taxon>Clostridia</taxon>
        <taxon>Eubacteriales</taxon>
        <taxon>Clostridiaceae</taxon>
        <taxon>Clostridium</taxon>
    </lineage>
</organism>
<evidence type="ECO:0000256" key="1">
    <source>
        <dbReference type="ARBA" id="ARBA00009865"/>
    </source>
</evidence>
<dbReference type="CDD" id="cd18817">
    <property type="entry name" value="GH43f_LbAraf43-like"/>
    <property type="match status" value="1"/>
</dbReference>
<evidence type="ECO:0000256" key="4">
    <source>
        <dbReference type="ARBA" id="ARBA00023295"/>
    </source>
</evidence>
<comment type="similarity">
    <text evidence="1 7">Belongs to the glycosyl hydrolase 43 family.</text>
</comment>
<feature type="active site" description="Proton acceptor" evidence="5">
    <location>
        <position position="23"/>
    </location>
</feature>
<keyword evidence="4 7" id="KW-0326">Glycosidase</keyword>
<proteinExistence type="inferred from homology"/>
<dbReference type="Gene3D" id="2.115.10.20">
    <property type="entry name" value="Glycosyl hydrolase domain, family 43"/>
    <property type="match status" value="1"/>
</dbReference>
<dbReference type="Proteomes" id="UP000286268">
    <property type="component" value="Chromosome"/>
</dbReference>
<dbReference type="AlphaFoldDB" id="A0A3R5V9C5"/>
<evidence type="ECO:0000256" key="6">
    <source>
        <dbReference type="PIRSR" id="PIRSR606710-2"/>
    </source>
</evidence>
<evidence type="ECO:0000256" key="3">
    <source>
        <dbReference type="ARBA" id="ARBA00022801"/>
    </source>
</evidence>
<gene>
    <name evidence="8" type="ORF">C1I91_16690</name>
</gene>
<dbReference type="InterPro" id="IPR023296">
    <property type="entry name" value="Glyco_hydro_beta-prop_sf"/>
</dbReference>
<sequence>MSRGNKRMIANTFTKPLIEQRADPYVYKHTDGYYYFTASVPTYDYIELRRSKTIDGLATAETKAVWKRHESGPMSEHIWAPEIHYLDGKWFIYFAAGEKEDVWKIRPYVLECTGDEPMSDLWVERGMMQRADNDPYSFTDFSLDATVFEHNGKRYFIWAEKVGGEGGISNLYIAEMESPIKLKTVQVLLTTPDYDWERFEFWVNEGPAVLKRNGKIFVTFSCSSTGAAYCMGLLEADDTADLLDPQSWRKSRYPVFATDPERNIYGPGHNSFTVSEDGDDLLIYHARPYEKIVGNPLYDYNRHTMVMKIKWDNDGRPRFELD</sequence>
<evidence type="ECO:0000256" key="7">
    <source>
        <dbReference type="RuleBase" id="RU361187"/>
    </source>
</evidence>
<dbReference type="KEGG" id="cmah:C1I91_16690"/>
<dbReference type="InterPro" id="IPR006710">
    <property type="entry name" value="Glyco_hydro_43"/>
</dbReference>
<dbReference type="InterPro" id="IPR016828">
    <property type="entry name" value="Alpha-L-arabinofuranosidase"/>
</dbReference>